<evidence type="ECO:0000259" key="2">
    <source>
        <dbReference type="SMART" id="SM00871"/>
    </source>
</evidence>
<comment type="caution">
    <text evidence="3">The sequence shown here is derived from an EMBL/GenBank/DDBJ whole genome shotgun (WGS) entry which is preliminary data.</text>
</comment>
<keyword evidence="1" id="KW-0175">Coiled coil</keyword>
<reference evidence="3" key="2">
    <citation type="submission" date="2021-04" db="EMBL/GenBank/DDBJ databases">
        <authorList>
            <person name="Gilroy R."/>
        </authorList>
    </citation>
    <scope>NUCLEOTIDE SEQUENCE</scope>
    <source>
        <strain evidence="3">CHK33-7979</strain>
    </source>
</reference>
<evidence type="ECO:0000313" key="3">
    <source>
        <dbReference type="EMBL" id="HIY72722.1"/>
    </source>
</evidence>
<dbReference type="AlphaFoldDB" id="A0A9D1Z2H9"/>
<organism evidence="3 4">
    <name type="scientific">Candidatus Intestinimonas merdavium</name>
    <dbReference type="NCBI Taxonomy" id="2838622"/>
    <lineage>
        <taxon>Bacteria</taxon>
        <taxon>Bacillati</taxon>
        <taxon>Bacillota</taxon>
        <taxon>Clostridia</taxon>
        <taxon>Eubacteriales</taxon>
        <taxon>Intestinimonas</taxon>
    </lineage>
</organism>
<evidence type="ECO:0000256" key="1">
    <source>
        <dbReference type="SAM" id="Coils"/>
    </source>
</evidence>
<feature type="coiled-coil region" evidence="1">
    <location>
        <begin position="19"/>
        <end position="56"/>
    </location>
</feature>
<dbReference type="Gene3D" id="3.20.80.10">
    <property type="entry name" value="Regulatory factor, effector binding domain"/>
    <property type="match status" value="1"/>
</dbReference>
<name>A0A9D1Z2H9_9FIRM</name>
<dbReference type="SUPFAM" id="SSF55136">
    <property type="entry name" value="Probable bacterial effector-binding domain"/>
    <property type="match status" value="1"/>
</dbReference>
<dbReference type="InterPro" id="IPR011256">
    <property type="entry name" value="Reg_factor_effector_dom_sf"/>
</dbReference>
<evidence type="ECO:0000313" key="4">
    <source>
        <dbReference type="Proteomes" id="UP000886824"/>
    </source>
</evidence>
<gene>
    <name evidence="3" type="ORF">H9826_01940</name>
</gene>
<dbReference type="Pfam" id="PF06445">
    <property type="entry name" value="GyrI-like"/>
    <property type="match status" value="1"/>
</dbReference>
<feature type="domain" description="AraC effector-binding" evidence="2">
    <location>
        <begin position="59"/>
        <end position="209"/>
    </location>
</feature>
<dbReference type="InterPro" id="IPR029442">
    <property type="entry name" value="GyrI-like"/>
</dbReference>
<dbReference type="SMART" id="SM00871">
    <property type="entry name" value="AraC_E_bind"/>
    <property type="match status" value="1"/>
</dbReference>
<dbReference type="InterPro" id="IPR010499">
    <property type="entry name" value="AraC_E-bd"/>
</dbReference>
<accession>A0A9D1Z2H9</accession>
<dbReference type="Proteomes" id="UP000886824">
    <property type="component" value="Unassembled WGS sequence"/>
</dbReference>
<protein>
    <submittedName>
        <fullName evidence="3">GyrI-like domain-containing protein</fullName>
    </submittedName>
</protein>
<dbReference type="EMBL" id="DXCX01000021">
    <property type="protein sequence ID" value="HIY72722.1"/>
    <property type="molecule type" value="Genomic_DNA"/>
</dbReference>
<sequence>MPLPEIAAFLENRDIGVSEEKLRQQKKIVAEKARELKRIERKIDNRLQQLSDAQHSVCDEVKRNRLKACRLAWVRTSLKIRDFFDMEAPIRAQEGSRAEAVVFLGKVGVGISAEDLRSGRFDEYDRIFLMLDEEDHFDGETAILPEAPCVSIRFRGGHTDARSSYQKLMSYIQDHGLEVGGFSREITMIDYGITNDTEKFVTEISIPVLPRA</sequence>
<reference evidence="3" key="1">
    <citation type="journal article" date="2021" name="PeerJ">
        <title>Extensive microbial diversity within the chicken gut microbiome revealed by metagenomics and culture.</title>
        <authorList>
            <person name="Gilroy R."/>
            <person name="Ravi A."/>
            <person name="Getino M."/>
            <person name="Pursley I."/>
            <person name="Horton D.L."/>
            <person name="Alikhan N.F."/>
            <person name="Baker D."/>
            <person name="Gharbi K."/>
            <person name="Hall N."/>
            <person name="Watson M."/>
            <person name="Adriaenssens E.M."/>
            <person name="Foster-Nyarko E."/>
            <person name="Jarju S."/>
            <person name="Secka A."/>
            <person name="Antonio M."/>
            <person name="Oren A."/>
            <person name="Chaudhuri R.R."/>
            <person name="La Ragione R."/>
            <person name="Hildebrand F."/>
            <person name="Pallen M.J."/>
        </authorList>
    </citation>
    <scope>NUCLEOTIDE SEQUENCE</scope>
    <source>
        <strain evidence="3">CHK33-7979</strain>
    </source>
</reference>
<proteinExistence type="predicted"/>